<keyword evidence="1" id="KW-0732">Signal</keyword>
<accession>A0A8H6NFE1</accession>
<keyword evidence="3" id="KW-1185">Reference proteome</keyword>
<feature type="signal peptide" evidence="1">
    <location>
        <begin position="1"/>
        <end position="17"/>
    </location>
</feature>
<reference evidence="2" key="1">
    <citation type="journal article" date="2020" name="Phytopathology">
        <title>Genome Sequence Resources of Colletotrichum truncatum, C. plurivorum, C. musicola, and C. sojae: Four Species Pathogenic to Soybean (Glycine max).</title>
        <authorList>
            <person name="Rogerio F."/>
            <person name="Boufleur T.R."/>
            <person name="Ciampi-Guillardi M."/>
            <person name="Sukno S.A."/>
            <person name="Thon M.R."/>
            <person name="Massola Junior N.S."/>
            <person name="Baroncelli R."/>
        </authorList>
    </citation>
    <scope>NUCLEOTIDE SEQUENCE</scope>
    <source>
        <strain evidence="2">LFN0074</strain>
    </source>
</reference>
<name>A0A8H6NFE1_9PEZI</name>
<feature type="chain" id="PRO_5034400975" evidence="1">
    <location>
        <begin position="18"/>
        <end position="41"/>
    </location>
</feature>
<evidence type="ECO:0000313" key="2">
    <source>
        <dbReference type="EMBL" id="KAF6830823.1"/>
    </source>
</evidence>
<dbReference type="AlphaFoldDB" id="A0A8H6NFE1"/>
<feature type="non-terminal residue" evidence="2">
    <location>
        <position position="41"/>
    </location>
</feature>
<comment type="caution">
    <text evidence="2">The sequence shown here is derived from an EMBL/GenBank/DDBJ whole genome shotgun (WGS) entry which is preliminary data.</text>
</comment>
<organism evidence="2 3">
    <name type="scientific">Colletotrichum musicola</name>
    <dbReference type="NCBI Taxonomy" id="2175873"/>
    <lineage>
        <taxon>Eukaryota</taxon>
        <taxon>Fungi</taxon>
        <taxon>Dikarya</taxon>
        <taxon>Ascomycota</taxon>
        <taxon>Pezizomycotina</taxon>
        <taxon>Sordariomycetes</taxon>
        <taxon>Hypocreomycetidae</taxon>
        <taxon>Glomerellales</taxon>
        <taxon>Glomerellaceae</taxon>
        <taxon>Colletotrichum</taxon>
        <taxon>Colletotrichum orchidearum species complex</taxon>
    </lineage>
</organism>
<dbReference type="GO" id="GO:0016787">
    <property type="term" value="F:hydrolase activity"/>
    <property type="evidence" value="ECO:0007669"/>
    <property type="project" value="UniProtKB-KW"/>
</dbReference>
<dbReference type="Proteomes" id="UP000639643">
    <property type="component" value="Unassembled WGS sequence"/>
</dbReference>
<gene>
    <name evidence="2" type="ORF">CMUS01_07586</name>
</gene>
<evidence type="ECO:0000313" key="3">
    <source>
        <dbReference type="Proteomes" id="UP000639643"/>
    </source>
</evidence>
<sequence length="41" mass="4457">MILTIAVLLAFIATTYACRAPTGLTMPQTYNKAFIPLESNP</sequence>
<evidence type="ECO:0000256" key="1">
    <source>
        <dbReference type="SAM" id="SignalP"/>
    </source>
</evidence>
<keyword evidence="2" id="KW-0378">Hydrolase</keyword>
<proteinExistence type="predicted"/>
<dbReference type="EMBL" id="WIGM01000276">
    <property type="protein sequence ID" value="KAF6830823.1"/>
    <property type="molecule type" value="Genomic_DNA"/>
</dbReference>
<protein>
    <submittedName>
        <fullName evidence="2">Ubiquitin carboxyl-terminal hydrolase</fullName>
    </submittedName>
</protein>